<evidence type="ECO:0000256" key="2">
    <source>
        <dbReference type="PROSITE-ProRule" id="PRU00176"/>
    </source>
</evidence>
<dbReference type="Proteomes" id="UP000218209">
    <property type="component" value="Unassembled WGS sequence"/>
</dbReference>
<evidence type="ECO:0000259" key="3">
    <source>
        <dbReference type="PROSITE" id="PS50102"/>
    </source>
</evidence>
<dbReference type="SMART" id="SM00360">
    <property type="entry name" value="RRM"/>
    <property type="match status" value="1"/>
</dbReference>
<dbReference type="PANTHER" id="PTHR48027">
    <property type="entry name" value="HETEROGENEOUS NUCLEAR RIBONUCLEOPROTEIN 87F-RELATED"/>
    <property type="match status" value="1"/>
</dbReference>
<feature type="domain" description="RRM" evidence="3">
    <location>
        <begin position="6"/>
        <end position="88"/>
    </location>
</feature>
<gene>
    <name evidence="4" type="ORF">BU14_1583s0001</name>
</gene>
<dbReference type="PROSITE" id="PS50102">
    <property type="entry name" value="RRM"/>
    <property type="match status" value="1"/>
</dbReference>
<sequence length="91" mass="9866">MAEQGCRLFVGNLSWSTTDESMREAFEQGSGVPGCVIDSKVILDRETNRSRGFGFVTFSSADLASAAIAKMNGMDVDGRPVRVDMASSRQR</sequence>
<dbReference type="Gene3D" id="3.30.70.330">
    <property type="match status" value="1"/>
</dbReference>
<dbReference type="InterPro" id="IPR012677">
    <property type="entry name" value="Nucleotide-bd_a/b_plait_sf"/>
</dbReference>
<dbReference type="InterPro" id="IPR000504">
    <property type="entry name" value="RRM_dom"/>
</dbReference>
<evidence type="ECO:0000256" key="1">
    <source>
        <dbReference type="ARBA" id="ARBA00022884"/>
    </source>
</evidence>
<dbReference type="InterPro" id="IPR052462">
    <property type="entry name" value="SLIRP/GR-RBP-like"/>
</dbReference>
<accession>A0A1X6NL79</accession>
<dbReference type="InterPro" id="IPR035979">
    <property type="entry name" value="RBD_domain_sf"/>
</dbReference>
<evidence type="ECO:0000313" key="5">
    <source>
        <dbReference type="Proteomes" id="UP000218209"/>
    </source>
</evidence>
<reference evidence="4 5" key="1">
    <citation type="submission" date="2017-03" db="EMBL/GenBank/DDBJ databases">
        <title>WGS assembly of Porphyra umbilicalis.</title>
        <authorList>
            <person name="Brawley S.H."/>
            <person name="Blouin N.A."/>
            <person name="Ficko-Blean E."/>
            <person name="Wheeler G.L."/>
            <person name="Lohr M."/>
            <person name="Goodson H.V."/>
            <person name="Jenkins J.W."/>
            <person name="Blaby-Haas C.E."/>
            <person name="Helliwell K.E."/>
            <person name="Chan C."/>
            <person name="Marriage T."/>
            <person name="Bhattacharya D."/>
            <person name="Klein A.S."/>
            <person name="Badis Y."/>
            <person name="Brodie J."/>
            <person name="Cao Y."/>
            <person name="Collen J."/>
            <person name="Dittami S.M."/>
            <person name="Gachon C.M."/>
            <person name="Green B.R."/>
            <person name="Karpowicz S."/>
            <person name="Kim J.W."/>
            <person name="Kudahl U."/>
            <person name="Lin S."/>
            <person name="Michel G."/>
            <person name="Mittag M."/>
            <person name="Olson B.J."/>
            <person name="Pangilinan J."/>
            <person name="Peng Y."/>
            <person name="Qiu H."/>
            <person name="Shu S."/>
            <person name="Singer J.T."/>
            <person name="Smith A.G."/>
            <person name="Sprecher B.N."/>
            <person name="Wagner V."/>
            <person name="Wang W."/>
            <person name="Wang Z.-Y."/>
            <person name="Yan J."/>
            <person name="Yarish C."/>
            <person name="Zoeuner-Riek S."/>
            <person name="Zhuang Y."/>
            <person name="Zou Y."/>
            <person name="Lindquist E.A."/>
            <person name="Grimwood J."/>
            <person name="Barry K."/>
            <person name="Rokhsar D.S."/>
            <person name="Schmutz J."/>
            <person name="Stiller J.W."/>
            <person name="Grossman A.R."/>
            <person name="Prochnik S.E."/>
        </authorList>
    </citation>
    <scope>NUCLEOTIDE SEQUENCE [LARGE SCALE GENOMIC DNA]</scope>
    <source>
        <strain evidence="4">4086291</strain>
    </source>
</reference>
<keyword evidence="5" id="KW-1185">Reference proteome</keyword>
<name>A0A1X6NL79_PORUM</name>
<dbReference type="SUPFAM" id="SSF54928">
    <property type="entry name" value="RNA-binding domain, RBD"/>
    <property type="match status" value="1"/>
</dbReference>
<organism evidence="4 5">
    <name type="scientific">Porphyra umbilicalis</name>
    <name type="common">Purple laver</name>
    <name type="synonym">Red alga</name>
    <dbReference type="NCBI Taxonomy" id="2786"/>
    <lineage>
        <taxon>Eukaryota</taxon>
        <taxon>Rhodophyta</taxon>
        <taxon>Bangiophyceae</taxon>
        <taxon>Bangiales</taxon>
        <taxon>Bangiaceae</taxon>
        <taxon>Porphyra</taxon>
    </lineage>
</organism>
<proteinExistence type="predicted"/>
<dbReference type="EMBL" id="KV919595">
    <property type="protein sequence ID" value="OSX69365.1"/>
    <property type="molecule type" value="Genomic_DNA"/>
</dbReference>
<keyword evidence="1 2" id="KW-0694">RNA-binding</keyword>
<protein>
    <recommendedName>
        <fullName evidence="3">RRM domain-containing protein</fullName>
    </recommendedName>
</protein>
<evidence type="ECO:0000313" key="4">
    <source>
        <dbReference type="EMBL" id="OSX69365.1"/>
    </source>
</evidence>
<dbReference type="GO" id="GO:0003723">
    <property type="term" value="F:RNA binding"/>
    <property type="evidence" value="ECO:0007669"/>
    <property type="project" value="UniProtKB-UniRule"/>
</dbReference>
<dbReference type="OrthoDB" id="439808at2759"/>
<dbReference type="Pfam" id="PF00076">
    <property type="entry name" value="RRM_1"/>
    <property type="match status" value="1"/>
</dbReference>
<dbReference type="AlphaFoldDB" id="A0A1X6NL79"/>